<name>A0ABY7EX39_MYAAR</name>
<proteinExistence type="predicted"/>
<protein>
    <submittedName>
        <fullName evidence="1">Uncharacterized protein</fullName>
    </submittedName>
</protein>
<evidence type="ECO:0000313" key="2">
    <source>
        <dbReference type="Proteomes" id="UP001164746"/>
    </source>
</evidence>
<reference evidence="1" key="1">
    <citation type="submission" date="2022-11" db="EMBL/GenBank/DDBJ databases">
        <title>Centuries of genome instability and evolution in soft-shell clam transmissible cancer (bioRxiv).</title>
        <authorList>
            <person name="Hart S.F.M."/>
            <person name="Yonemitsu M.A."/>
            <person name="Giersch R.M."/>
            <person name="Beal B.F."/>
            <person name="Arriagada G."/>
            <person name="Davis B.W."/>
            <person name="Ostrander E.A."/>
            <person name="Goff S.P."/>
            <person name="Metzger M.J."/>
        </authorList>
    </citation>
    <scope>NUCLEOTIDE SEQUENCE</scope>
    <source>
        <strain evidence="1">MELC-2E11</strain>
        <tissue evidence="1">Siphon/mantle</tissue>
    </source>
</reference>
<dbReference type="EMBL" id="CP111020">
    <property type="protein sequence ID" value="WAR13870.1"/>
    <property type="molecule type" value="Genomic_DNA"/>
</dbReference>
<organism evidence="1 2">
    <name type="scientific">Mya arenaria</name>
    <name type="common">Soft-shell clam</name>
    <dbReference type="NCBI Taxonomy" id="6604"/>
    <lineage>
        <taxon>Eukaryota</taxon>
        <taxon>Metazoa</taxon>
        <taxon>Spiralia</taxon>
        <taxon>Lophotrochozoa</taxon>
        <taxon>Mollusca</taxon>
        <taxon>Bivalvia</taxon>
        <taxon>Autobranchia</taxon>
        <taxon>Heteroconchia</taxon>
        <taxon>Euheterodonta</taxon>
        <taxon>Imparidentia</taxon>
        <taxon>Neoheterodontei</taxon>
        <taxon>Myida</taxon>
        <taxon>Myoidea</taxon>
        <taxon>Myidae</taxon>
        <taxon>Mya</taxon>
    </lineage>
</organism>
<accession>A0ABY7EX39</accession>
<evidence type="ECO:0000313" key="1">
    <source>
        <dbReference type="EMBL" id="WAR13870.1"/>
    </source>
</evidence>
<sequence>DERLSILTDVTLENMTMSAGVFRRLVSILIQSGHSVNCELSTCTIEPEENVTQLQVEMENQPAFQMDALHPVLAAYTTNIRLDCMLMSAGAFISLVSIVMQSGHSVNCTLSYCTIEPEENVRQLQVEMENQPAHQMVALKPVSAAYTTHFTFNTVIMSAGVFRCLVSIVIQSAGVFRRLVSIVIQSDNSVICELSTCTIDPEEDVRQLQVEMENLPAVKLVTPFHLAFPNIWVIEFNVNVKDIFAPGAPKKAKMMPLQARK</sequence>
<keyword evidence="2" id="KW-1185">Reference proteome</keyword>
<dbReference type="Proteomes" id="UP001164746">
    <property type="component" value="Chromosome 9"/>
</dbReference>
<feature type="non-terminal residue" evidence="1">
    <location>
        <position position="1"/>
    </location>
</feature>
<gene>
    <name evidence="1" type="ORF">MAR_003975</name>
</gene>